<keyword evidence="2" id="KW-0238">DNA-binding</keyword>
<evidence type="ECO:0000259" key="4">
    <source>
        <dbReference type="PROSITE" id="PS01124"/>
    </source>
</evidence>
<dbReference type="InterPro" id="IPR018062">
    <property type="entry name" value="HTH_AraC-typ_CS"/>
</dbReference>
<sequence>MKRKQVAVLIYDGLCLFEFSCVAEIFGLERPEFGENWYQFHTMSLDGKPIKTQYKGNMEADLPILDWHDIDTIIVPGWTHIDQPVPKALASTLAKANTAGVRVMSICSGVFVLAAAGLLDGVAATTHWKYAETLQTRYPKIDVKNDVLFIDNEHILTSAGSAAGLDLCLHVVRKDYGNEIVNKVAKRLVIPPVRVGNQAQFIEQAVPKSKSHAIAPLLDKLRENLSLNYNNEQLAKEIHVTERTFLRRFKEATGTTPGEWLTQERIYYAKALLEQSDLSIDQVAVKSGFGTAMTLRHHFRLKMQISPQAYRKQFSKSVGL</sequence>
<dbReference type="Gene3D" id="3.40.50.880">
    <property type="match status" value="1"/>
</dbReference>
<dbReference type="InterPro" id="IPR029062">
    <property type="entry name" value="Class_I_gatase-like"/>
</dbReference>
<gene>
    <name evidence="5" type="primary">ftrA</name>
    <name evidence="5" type="ORF">HII17_02330</name>
</gene>
<organism evidence="5 6">
    <name type="scientific">Thalassotalea algicola</name>
    <dbReference type="NCBI Taxonomy" id="2716224"/>
    <lineage>
        <taxon>Bacteria</taxon>
        <taxon>Pseudomonadati</taxon>
        <taxon>Pseudomonadota</taxon>
        <taxon>Gammaproteobacteria</taxon>
        <taxon>Alteromonadales</taxon>
        <taxon>Colwelliaceae</taxon>
        <taxon>Thalassotalea</taxon>
    </lineage>
</organism>
<protein>
    <submittedName>
        <fullName evidence="5">Transcriptional regulator FtrA</fullName>
    </submittedName>
</protein>
<reference evidence="5 6" key="1">
    <citation type="submission" date="2020-04" db="EMBL/GenBank/DDBJ databases">
        <title>Thalassotalea sp. M1531, isolated from the surface of marine red alga.</title>
        <authorList>
            <person name="Pang L."/>
            <person name="Lu D.-C."/>
        </authorList>
    </citation>
    <scope>NUCLEOTIDE SEQUENCE [LARGE SCALE GENOMIC DNA]</scope>
    <source>
        <strain evidence="5 6">M1531</strain>
    </source>
</reference>
<dbReference type="NCBIfam" id="NF006902">
    <property type="entry name" value="PRK09393.1"/>
    <property type="match status" value="1"/>
</dbReference>
<name>A0A7Y0LA91_9GAMM</name>
<dbReference type="Pfam" id="PF01965">
    <property type="entry name" value="DJ-1_PfpI"/>
    <property type="match status" value="1"/>
</dbReference>
<dbReference type="SMART" id="SM00342">
    <property type="entry name" value="HTH_ARAC"/>
    <property type="match status" value="1"/>
</dbReference>
<dbReference type="AlphaFoldDB" id="A0A7Y0LA91"/>
<evidence type="ECO:0000256" key="1">
    <source>
        <dbReference type="ARBA" id="ARBA00023015"/>
    </source>
</evidence>
<dbReference type="Proteomes" id="UP000568664">
    <property type="component" value="Unassembled WGS sequence"/>
</dbReference>
<accession>A0A7Y0LA91</accession>
<dbReference type="PANTHER" id="PTHR43130:SF3">
    <property type="entry name" value="HTH-TYPE TRANSCRIPTIONAL REGULATOR RV1931C"/>
    <property type="match status" value="1"/>
</dbReference>
<keyword evidence="6" id="KW-1185">Reference proteome</keyword>
<comment type="caution">
    <text evidence="5">The sequence shown here is derived from an EMBL/GenBank/DDBJ whole genome shotgun (WGS) entry which is preliminary data.</text>
</comment>
<dbReference type="PROSITE" id="PS01124">
    <property type="entry name" value="HTH_ARAC_FAMILY_2"/>
    <property type="match status" value="1"/>
</dbReference>
<proteinExistence type="predicted"/>
<dbReference type="CDD" id="cd03137">
    <property type="entry name" value="GATase1_AraC_1"/>
    <property type="match status" value="1"/>
</dbReference>
<dbReference type="GO" id="GO:0043565">
    <property type="term" value="F:sequence-specific DNA binding"/>
    <property type="evidence" value="ECO:0007669"/>
    <property type="project" value="InterPro"/>
</dbReference>
<evidence type="ECO:0000256" key="2">
    <source>
        <dbReference type="ARBA" id="ARBA00023125"/>
    </source>
</evidence>
<dbReference type="Gene3D" id="1.10.10.60">
    <property type="entry name" value="Homeodomain-like"/>
    <property type="match status" value="1"/>
</dbReference>
<dbReference type="PROSITE" id="PS00041">
    <property type="entry name" value="HTH_ARAC_FAMILY_1"/>
    <property type="match status" value="1"/>
</dbReference>
<dbReference type="InterPro" id="IPR018060">
    <property type="entry name" value="HTH_AraC"/>
</dbReference>
<feature type="domain" description="HTH araC/xylS-type" evidence="4">
    <location>
        <begin position="215"/>
        <end position="313"/>
    </location>
</feature>
<evidence type="ECO:0000256" key="3">
    <source>
        <dbReference type="ARBA" id="ARBA00023163"/>
    </source>
</evidence>
<dbReference type="GO" id="GO:0003700">
    <property type="term" value="F:DNA-binding transcription factor activity"/>
    <property type="evidence" value="ECO:0007669"/>
    <property type="project" value="InterPro"/>
</dbReference>
<evidence type="ECO:0000313" key="5">
    <source>
        <dbReference type="EMBL" id="NMP30387.1"/>
    </source>
</evidence>
<evidence type="ECO:0000313" key="6">
    <source>
        <dbReference type="Proteomes" id="UP000568664"/>
    </source>
</evidence>
<dbReference type="EMBL" id="JABBXH010000001">
    <property type="protein sequence ID" value="NMP30387.1"/>
    <property type="molecule type" value="Genomic_DNA"/>
</dbReference>
<keyword evidence="3" id="KW-0804">Transcription</keyword>
<dbReference type="InterPro" id="IPR009057">
    <property type="entry name" value="Homeodomain-like_sf"/>
</dbReference>
<keyword evidence="1" id="KW-0805">Transcription regulation</keyword>
<dbReference type="SUPFAM" id="SSF46689">
    <property type="entry name" value="Homeodomain-like"/>
    <property type="match status" value="2"/>
</dbReference>
<dbReference type="PANTHER" id="PTHR43130">
    <property type="entry name" value="ARAC-FAMILY TRANSCRIPTIONAL REGULATOR"/>
    <property type="match status" value="1"/>
</dbReference>
<dbReference type="InterPro" id="IPR052158">
    <property type="entry name" value="INH-QAR"/>
</dbReference>
<dbReference type="InterPro" id="IPR002818">
    <property type="entry name" value="DJ-1/PfpI"/>
</dbReference>
<dbReference type="SUPFAM" id="SSF52317">
    <property type="entry name" value="Class I glutamine amidotransferase-like"/>
    <property type="match status" value="1"/>
</dbReference>
<dbReference type="Pfam" id="PF12833">
    <property type="entry name" value="HTH_18"/>
    <property type="match status" value="1"/>
</dbReference>